<evidence type="ECO:0000313" key="2">
    <source>
        <dbReference type="Proteomes" id="UP000475862"/>
    </source>
</evidence>
<reference evidence="1 2" key="1">
    <citation type="submission" date="2019-08" db="EMBL/GenBank/DDBJ databases">
        <title>The genome of the soybean aphid Biotype 1, its phylome, world population structure and adaptation to the North American continent.</title>
        <authorList>
            <person name="Giordano R."/>
            <person name="Donthu R.K."/>
            <person name="Hernandez A.G."/>
            <person name="Wright C.L."/>
            <person name="Zimin A.V."/>
        </authorList>
    </citation>
    <scope>NUCLEOTIDE SEQUENCE [LARGE SCALE GENOMIC DNA]</scope>
    <source>
        <tissue evidence="1">Whole aphids</tissue>
    </source>
</reference>
<name>A0A6G0TWX6_APHGL</name>
<dbReference type="EMBL" id="VYZN01000013">
    <property type="protein sequence ID" value="KAE9540782.1"/>
    <property type="molecule type" value="Genomic_DNA"/>
</dbReference>
<organism evidence="1 2">
    <name type="scientific">Aphis glycines</name>
    <name type="common">Soybean aphid</name>
    <dbReference type="NCBI Taxonomy" id="307491"/>
    <lineage>
        <taxon>Eukaryota</taxon>
        <taxon>Metazoa</taxon>
        <taxon>Ecdysozoa</taxon>
        <taxon>Arthropoda</taxon>
        <taxon>Hexapoda</taxon>
        <taxon>Insecta</taxon>
        <taxon>Pterygota</taxon>
        <taxon>Neoptera</taxon>
        <taxon>Paraneoptera</taxon>
        <taxon>Hemiptera</taxon>
        <taxon>Sternorrhyncha</taxon>
        <taxon>Aphidomorpha</taxon>
        <taxon>Aphidoidea</taxon>
        <taxon>Aphididae</taxon>
        <taxon>Aphidini</taxon>
        <taxon>Aphis</taxon>
        <taxon>Aphis</taxon>
    </lineage>
</organism>
<protein>
    <submittedName>
        <fullName evidence="1">Uncharacterized protein</fullName>
    </submittedName>
</protein>
<proteinExistence type="predicted"/>
<dbReference type="AlphaFoldDB" id="A0A6G0TWX6"/>
<sequence>MDSCNNRIISVIYLIEKKHQRQPIMKYSYSQNIPAFKLKDDKRSINKIIIEQTALLNLLLYLSFCLITRKIWHPINKYHAIYNKSYSYNILYPYGTGTTRFLQNRCKIIDTTHLAVVQKILSKGDTTIDALLRCNLMKIDLIHVLIFPAKHKIISGQSKLPKFIINIVIITLANKLNVMVNSQSTLSHCNHTQMAQRISIKYTKLLILINLIFTASNFPVLLEGIGCPIITEMVGTKSEPLLRQLRIHHDHLICSEIIIYLASMYFEVHLYGRYDQDLSSESFLFGHMIDGMSFGVDVRLSL</sequence>
<accession>A0A6G0TWX6</accession>
<dbReference type="OrthoDB" id="272139at2759"/>
<comment type="caution">
    <text evidence="1">The sequence shown here is derived from an EMBL/GenBank/DDBJ whole genome shotgun (WGS) entry which is preliminary data.</text>
</comment>
<dbReference type="Proteomes" id="UP000475862">
    <property type="component" value="Unassembled WGS sequence"/>
</dbReference>
<gene>
    <name evidence="1" type="ORF">AGLY_004027</name>
</gene>
<keyword evidence="2" id="KW-1185">Reference proteome</keyword>
<evidence type="ECO:0000313" key="1">
    <source>
        <dbReference type="EMBL" id="KAE9540782.1"/>
    </source>
</evidence>